<dbReference type="RefSeq" id="XP_013755471.1">
    <property type="nucleotide sequence ID" value="XM_013900017.1"/>
</dbReference>
<dbReference type="EMBL" id="GL349472">
    <property type="protein sequence ID" value="KNC52430.1"/>
    <property type="molecule type" value="Genomic_DNA"/>
</dbReference>
<evidence type="ECO:0000313" key="2">
    <source>
        <dbReference type="EMBL" id="KNC52430.1"/>
    </source>
</evidence>
<keyword evidence="3" id="KW-1185">Reference proteome</keyword>
<name>A0A0L0DJQ3_THETB</name>
<dbReference type="AlphaFoldDB" id="A0A0L0DJQ3"/>
<accession>A0A0L0DJQ3</accession>
<keyword evidence="1" id="KW-0472">Membrane</keyword>
<dbReference type="Proteomes" id="UP000054408">
    <property type="component" value="Unassembled WGS sequence"/>
</dbReference>
<feature type="transmembrane region" description="Helical" evidence="1">
    <location>
        <begin position="811"/>
        <end position="836"/>
    </location>
</feature>
<organism evidence="2 3">
    <name type="scientific">Thecamonas trahens ATCC 50062</name>
    <dbReference type="NCBI Taxonomy" id="461836"/>
    <lineage>
        <taxon>Eukaryota</taxon>
        <taxon>Apusozoa</taxon>
        <taxon>Apusomonadida</taxon>
        <taxon>Apusomonadidae</taxon>
        <taxon>Thecamonas</taxon>
    </lineage>
</organism>
<keyword evidence="1" id="KW-0812">Transmembrane</keyword>
<gene>
    <name evidence="2" type="ORF">AMSG_08408</name>
</gene>
<keyword evidence="1" id="KW-1133">Transmembrane helix</keyword>
<protein>
    <submittedName>
        <fullName evidence="2">Uncharacterized protein</fullName>
    </submittedName>
</protein>
<reference evidence="2 3" key="1">
    <citation type="submission" date="2010-05" db="EMBL/GenBank/DDBJ databases">
        <title>The Genome Sequence of Thecamonas trahens ATCC 50062.</title>
        <authorList>
            <consortium name="The Broad Institute Genome Sequencing Platform"/>
            <person name="Russ C."/>
            <person name="Cuomo C."/>
            <person name="Shea T."/>
            <person name="Young S.K."/>
            <person name="Zeng Q."/>
            <person name="Koehrsen M."/>
            <person name="Haas B."/>
            <person name="Borodovsky M."/>
            <person name="Guigo R."/>
            <person name="Alvarado L."/>
            <person name="Berlin A."/>
            <person name="Bochicchio J."/>
            <person name="Borenstein D."/>
            <person name="Chapman S."/>
            <person name="Chen Z."/>
            <person name="Freedman E."/>
            <person name="Gellesch M."/>
            <person name="Goldberg J."/>
            <person name="Griggs A."/>
            <person name="Gujja S."/>
            <person name="Heilman E."/>
            <person name="Heiman D."/>
            <person name="Hepburn T."/>
            <person name="Howarth C."/>
            <person name="Jen D."/>
            <person name="Larson L."/>
            <person name="Mehta T."/>
            <person name="Park D."/>
            <person name="Pearson M."/>
            <person name="Roberts A."/>
            <person name="Saif S."/>
            <person name="Shenoy N."/>
            <person name="Sisk P."/>
            <person name="Stolte C."/>
            <person name="Sykes S."/>
            <person name="Thomson T."/>
            <person name="Walk T."/>
            <person name="White J."/>
            <person name="Yandava C."/>
            <person name="Burger G."/>
            <person name="Gray M.W."/>
            <person name="Holland P.W.H."/>
            <person name="King N."/>
            <person name="Lang F.B.F."/>
            <person name="Roger A.J."/>
            <person name="Ruiz-Trillo I."/>
            <person name="Lander E."/>
            <person name="Nusbaum C."/>
        </authorList>
    </citation>
    <scope>NUCLEOTIDE SEQUENCE [LARGE SCALE GENOMIC DNA]</scope>
    <source>
        <strain evidence="2 3">ATCC 50062</strain>
    </source>
</reference>
<dbReference type="GeneID" id="25567109"/>
<proteinExistence type="predicted"/>
<sequence>MVHAVAGLASPHLFVYEPTGSFPVAASDGPQTYAITAGDSLIISSSVFGIDCSPIVSPNTTHCSSIALNDGTCRLILAASLPVLASEQDFASATEPSLSTNWLFSTAGYAELNATFFRCVNGEIEVSSSEDHPSYAAVNRLHVLPKPSASVVASPLVVTVSGSVALQATGLSGGSPPYTLRWLLGAWSGPGDPAPGANPRTLALRSSVGGPVSDATALLVEADLDGSAAKAYSVSLVVRNAEGGVATGINSAQQVLVVPRANVSFAIYAPAAISAGVNASVVVFKTPGGGTGPDYALLVELIDLSSGAATFSAAQTVSTPDALPNHAFSTSFAIPLATAGAFDIRVTTTDSANVTVVATEVGNATLVVRPPPALLPLAIVARNITVSGNASAALCSIDTTSGVPPYNIGYALTRVSDGAVLASATTAASQITIPSLTMLASWLAPADTATLVALRCFGSDDSGVDTPDATHTFWIMPVPTITTLTIAPRAATHTSSLSVEFALTGGVPPYRLTVDADGVMLPVSVTLIAAAGPVAANAAVELSLLTLPTNVTICIVAIDASGVAGAACTPGAWVEISPRALSSVTATPVALTESSTLALSHTTSLGTLPYAGVATFYLAREAVWSSVATVVSSGPDSAVVMEAGHVGRVYAYADVIDSVGVGSLAAGIAGVAVDVAARPSVDSAALRFAPEFLDVNASLSVALAGGAVSGGTGSCATIALTLVDAGETTQVLALLGSVVSCDSAAAVLEGVILPPELHPASVRVAAVATDSTGVTSTAAATSAGVLVLLPAPNSAASVSSSQTVFGVDYDLFFFLVGLAVAGTCCCCAGVVAFVAWRRYVRRRDEYRRYLLSRKAEEEMAMAQTAATAAELSSSLESTVTIGFESSHLDSGSGTADLDELFRQTSGALQVARSRALLSTEHVSSDLSSTDASPLSDSGHR</sequence>
<evidence type="ECO:0000256" key="1">
    <source>
        <dbReference type="SAM" id="Phobius"/>
    </source>
</evidence>
<evidence type="ECO:0000313" key="3">
    <source>
        <dbReference type="Proteomes" id="UP000054408"/>
    </source>
</evidence>